<protein>
    <submittedName>
        <fullName evidence="1">Uncharacterized protein</fullName>
    </submittedName>
</protein>
<reference evidence="1 2" key="1">
    <citation type="journal article" date="2018" name="Aquat. Microb. Ecol.">
        <title>Gammaproteobacterial methanotrophs dominate.</title>
        <authorList>
            <person name="Rissanen A.J."/>
            <person name="Saarenheimo J."/>
            <person name="Tiirola M."/>
            <person name="Peura S."/>
            <person name="Aalto S.L."/>
            <person name="Karvinen A."/>
            <person name="Nykanen H."/>
        </authorList>
    </citation>
    <scope>NUCLEOTIDE SEQUENCE [LARGE SCALE GENOMIC DNA]</scope>
    <source>
        <strain evidence="1">AMbin10</strain>
    </source>
</reference>
<comment type="caution">
    <text evidence="1">The sequence shown here is derived from an EMBL/GenBank/DDBJ whole genome shotgun (WGS) entry which is preliminary data.</text>
</comment>
<feature type="non-terminal residue" evidence="1">
    <location>
        <position position="1"/>
    </location>
</feature>
<dbReference type="InterPro" id="IPR025639">
    <property type="entry name" value="DruA"/>
</dbReference>
<dbReference type="AlphaFoldDB" id="A0A2W4QJW3"/>
<organism evidence="1 2">
    <name type="scientific">Candidatus Methylumidiphilus alinenensis</name>
    <dbReference type="NCBI Taxonomy" id="2202197"/>
    <lineage>
        <taxon>Bacteria</taxon>
        <taxon>Pseudomonadati</taxon>
        <taxon>Pseudomonadota</taxon>
        <taxon>Gammaproteobacteria</taxon>
        <taxon>Methylococcales</taxon>
        <taxon>Candidatus Methylumidiphilus</taxon>
    </lineage>
</organism>
<dbReference type="Pfam" id="PF14236">
    <property type="entry name" value="DruA"/>
    <property type="match status" value="1"/>
</dbReference>
<evidence type="ECO:0000313" key="2">
    <source>
        <dbReference type="Proteomes" id="UP000249396"/>
    </source>
</evidence>
<dbReference type="EMBL" id="QJPH01000486">
    <property type="protein sequence ID" value="PZN72485.1"/>
    <property type="molecule type" value="Genomic_DNA"/>
</dbReference>
<name>A0A2W4QJW3_9GAMM</name>
<accession>A0A2W4QJW3</accession>
<proteinExistence type="predicted"/>
<dbReference type="Proteomes" id="UP000249396">
    <property type="component" value="Unassembled WGS sequence"/>
</dbReference>
<evidence type="ECO:0000313" key="1">
    <source>
        <dbReference type="EMBL" id="PZN72485.1"/>
    </source>
</evidence>
<sequence length="114" mass="12993">HGQRQKNLHLVVNNARFLILPWVCSKNLASKTLALAARQLPGDWQHRYGYRPLLLETFVEKDRFTGACYRAANWLHVGQTQGRGKLGPSGKQSVPIKDVWLYPLGKNFKNGLIR</sequence>
<gene>
    <name evidence="1" type="ORF">DM484_24445</name>
</gene>